<keyword evidence="3" id="KW-1185">Reference proteome</keyword>
<dbReference type="EMBL" id="JAQJZJ010000003">
    <property type="protein sequence ID" value="MDA7086354.1"/>
    <property type="molecule type" value="Genomic_DNA"/>
</dbReference>
<dbReference type="InterPro" id="IPR002575">
    <property type="entry name" value="Aminoglycoside_PTrfase"/>
</dbReference>
<feature type="domain" description="Aminoglycoside phosphotransferase" evidence="1">
    <location>
        <begin position="117"/>
        <end position="275"/>
    </location>
</feature>
<dbReference type="RefSeq" id="WP_271347265.1">
    <property type="nucleotide sequence ID" value="NZ_JAQJZJ010000003.1"/>
</dbReference>
<dbReference type="InterPro" id="IPR052732">
    <property type="entry name" value="Cell-binding_unc_protein"/>
</dbReference>
<reference evidence="2 3" key="1">
    <citation type="submission" date="2023-01" db="EMBL/GenBank/DDBJ databases">
        <title>Pseudomonas SA3-5T sp. nov., isolated from tidal flat sediment.</title>
        <authorList>
            <person name="Kim H.S."/>
            <person name="Kim J.-S."/>
            <person name="Suh M.K."/>
            <person name="Eom M.K."/>
            <person name="Lee J.-S."/>
        </authorList>
    </citation>
    <scope>NUCLEOTIDE SEQUENCE [LARGE SCALE GENOMIC DNA]</scope>
    <source>
        <strain evidence="2 3">SA3-5</strain>
    </source>
</reference>
<dbReference type="PANTHER" id="PTHR43883">
    <property type="entry name" value="SLR0207 PROTEIN"/>
    <property type="match status" value="1"/>
</dbReference>
<evidence type="ECO:0000313" key="3">
    <source>
        <dbReference type="Proteomes" id="UP001212042"/>
    </source>
</evidence>
<dbReference type="SUPFAM" id="SSF56112">
    <property type="entry name" value="Protein kinase-like (PK-like)"/>
    <property type="match status" value="1"/>
</dbReference>
<dbReference type="Pfam" id="PF01636">
    <property type="entry name" value="APH"/>
    <property type="match status" value="1"/>
</dbReference>
<evidence type="ECO:0000313" key="2">
    <source>
        <dbReference type="EMBL" id="MDA7086354.1"/>
    </source>
</evidence>
<dbReference type="InterPro" id="IPR011009">
    <property type="entry name" value="Kinase-like_dom_sf"/>
</dbReference>
<dbReference type="PANTHER" id="PTHR43883:SF1">
    <property type="entry name" value="GLUCONOKINASE"/>
    <property type="match status" value="1"/>
</dbReference>
<comment type="caution">
    <text evidence="2">The sequence shown here is derived from an EMBL/GenBank/DDBJ whole genome shotgun (WGS) entry which is preliminary data.</text>
</comment>
<dbReference type="Proteomes" id="UP001212042">
    <property type="component" value="Unassembled WGS sequence"/>
</dbReference>
<dbReference type="Gene3D" id="3.90.1200.10">
    <property type="match status" value="1"/>
</dbReference>
<proteinExistence type="predicted"/>
<sequence>MNAQQEVIAFLACPQSYDAPGDEVELIETHGSLIFLHGQRAYKLKRAIAYAALDFLSLDSRERACQAELRLNRRTAPDLYLEVRSINRAADGSLSFNGGGQVLDWVVVMRRFAQDALFERMALDGRLSLDLMDRLGAQIARFHASAELTPAFGGAAGIRQAIEDNHHELRLYLAQLDAVAVDALHHDSRAALEQLAGLLEQRRREGRVRRCHGDLRLANICLYEGRPTLFDGIEFSEQIACIDVLYDLAFVLMDLRQHGLPGHADRLLQRYLEHSALAEDCRPLPLFLSLRAATRCFTLASGALRLSEPQARAEKTAQAQALLNQANVYLHGDGQALTPRG</sequence>
<protein>
    <submittedName>
        <fullName evidence="2">Phosphotransferase</fullName>
    </submittedName>
</protein>
<evidence type="ECO:0000259" key="1">
    <source>
        <dbReference type="Pfam" id="PF01636"/>
    </source>
</evidence>
<name>A0ABT4XDR9_9PSED</name>
<organism evidence="2 3">
    <name type="scientific">Pseudomonas aestuarii</name>
    <dbReference type="NCBI Taxonomy" id="3018340"/>
    <lineage>
        <taxon>Bacteria</taxon>
        <taxon>Pseudomonadati</taxon>
        <taxon>Pseudomonadota</taxon>
        <taxon>Gammaproteobacteria</taxon>
        <taxon>Pseudomonadales</taxon>
        <taxon>Pseudomonadaceae</taxon>
        <taxon>Pseudomonas</taxon>
    </lineage>
</organism>
<accession>A0ABT4XDR9</accession>
<gene>
    <name evidence="2" type="ORF">PH586_08175</name>
</gene>